<proteinExistence type="inferred from homology"/>
<dbReference type="Gene3D" id="1.10.238.20">
    <property type="entry name" value="Pheromone/general odorant binding protein domain"/>
    <property type="match status" value="1"/>
</dbReference>
<dbReference type="InterPro" id="IPR036728">
    <property type="entry name" value="PBP_GOBP_sf"/>
</dbReference>
<keyword evidence="7" id="KW-1185">Reference proteome</keyword>
<dbReference type="GO" id="GO:0007608">
    <property type="term" value="P:sensory perception of smell"/>
    <property type="evidence" value="ECO:0007669"/>
    <property type="project" value="TreeGrafter"/>
</dbReference>
<evidence type="ECO:0000313" key="7">
    <source>
        <dbReference type="Proteomes" id="UP001153954"/>
    </source>
</evidence>
<evidence type="ECO:0000256" key="1">
    <source>
        <dbReference type="ARBA" id="ARBA00004613"/>
    </source>
</evidence>
<organism evidence="6 7">
    <name type="scientific">Euphydryas editha</name>
    <name type="common">Edith's checkerspot</name>
    <dbReference type="NCBI Taxonomy" id="104508"/>
    <lineage>
        <taxon>Eukaryota</taxon>
        <taxon>Metazoa</taxon>
        <taxon>Ecdysozoa</taxon>
        <taxon>Arthropoda</taxon>
        <taxon>Hexapoda</taxon>
        <taxon>Insecta</taxon>
        <taxon>Pterygota</taxon>
        <taxon>Neoptera</taxon>
        <taxon>Endopterygota</taxon>
        <taxon>Lepidoptera</taxon>
        <taxon>Glossata</taxon>
        <taxon>Ditrysia</taxon>
        <taxon>Papilionoidea</taxon>
        <taxon>Nymphalidae</taxon>
        <taxon>Nymphalinae</taxon>
        <taxon>Euphydryas</taxon>
    </lineage>
</organism>
<dbReference type="InterPro" id="IPR006170">
    <property type="entry name" value="PBP/GOBP"/>
</dbReference>
<dbReference type="EMBL" id="CAKOGL010000025">
    <property type="protein sequence ID" value="CAH2102748.1"/>
    <property type="molecule type" value="Genomic_DNA"/>
</dbReference>
<sequence length="138" mass="15915">MYSILCLVLLSTAMVYGKTSYVSVPQDEVQNLLNWSMQCMATSGIDSETMQRLFTWKFDNTETVRKFIYCFATSSGYGDKNGHFVKEKMMKLVADHKRRNEYGDVIDECNKSNGSDKYDTMYKTAVCFYKNSPILLKL</sequence>
<reference evidence="6" key="1">
    <citation type="submission" date="2022-03" db="EMBL/GenBank/DDBJ databases">
        <authorList>
            <person name="Tunstrom K."/>
        </authorList>
    </citation>
    <scope>NUCLEOTIDE SEQUENCE</scope>
</reference>
<feature type="chain" id="PRO_5043448799" evidence="5">
    <location>
        <begin position="18"/>
        <end position="138"/>
    </location>
</feature>
<keyword evidence="3" id="KW-0964">Secreted</keyword>
<dbReference type="Proteomes" id="UP001153954">
    <property type="component" value="Unassembled WGS sequence"/>
</dbReference>
<dbReference type="GO" id="GO:0005615">
    <property type="term" value="C:extracellular space"/>
    <property type="evidence" value="ECO:0007669"/>
    <property type="project" value="TreeGrafter"/>
</dbReference>
<evidence type="ECO:0000313" key="6">
    <source>
        <dbReference type="EMBL" id="CAH2102748.1"/>
    </source>
</evidence>
<evidence type="ECO:0000256" key="3">
    <source>
        <dbReference type="ARBA" id="ARBA00022525"/>
    </source>
</evidence>
<dbReference type="PANTHER" id="PTHR11857:SF43">
    <property type="entry name" value="GEO07291P1-RELATED"/>
    <property type="match status" value="1"/>
</dbReference>
<accession>A0AAU9UU71</accession>
<dbReference type="PANTHER" id="PTHR11857">
    <property type="entry name" value="ODORANT BINDING PROTEIN-RELATED"/>
    <property type="match status" value="1"/>
</dbReference>
<evidence type="ECO:0000256" key="5">
    <source>
        <dbReference type="SAM" id="SignalP"/>
    </source>
</evidence>
<dbReference type="SUPFAM" id="SSF47565">
    <property type="entry name" value="Insect pheromone/odorant-binding proteins"/>
    <property type="match status" value="1"/>
</dbReference>
<gene>
    <name evidence="6" type="ORF">EEDITHA_LOCUS17333</name>
</gene>
<evidence type="ECO:0000256" key="2">
    <source>
        <dbReference type="ARBA" id="ARBA00008098"/>
    </source>
</evidence>
<comment type="subcellular location">
    <subcellularLocation>
        <location evidence="1">Secreted</location>
    </subcellularLocation>
</comment>
<protein>
    <submittedName>
        <fullName evidence="6">Uncharacterized protein</fullName>
    </submittedName>
</protein>
<comment type="similarity">
    <text evidence="2">Belongs to the PBP/GOBP family.</text>
</comment>
<evidence type="ECO:0000256" key="4">
    <source>
        <dbReference type="ARBA" id="ARBA00022729"/>
    </source>
</evidence>
<dbReference type="CDD" id="cd23992">
    <property type="entry name" value="PBP_GOBP"/>
    <property type="match status" value="1"/>
</dbReference>
<comment type="caution">
    <text evidence="6">The sequence shown here is derived from an EMBL/GenBank/DDBJ whole genome shotgun (WGS) entry which is preliminary data.</text>
</comment>
<name>A0AAU9UU71_EUPED</name>
<dbReference type="SMART" id="SM00708">
    <property type="entry name" value="PhBP"/>
    <property type="match status" value="1"/>
</dbReference>
<dbReference type="Pfam" id="PF01395">
    <property type="entry name" value="PBP_GOBP"/>
    <property type="match status" value="1"/>
</dbReference>
<feature type="signal peptide" evidence="5">
    <location>
        <begin position="1"/>
        <end position="17"/>
    </location>
</feature>
<dbReference type="AlphaFoldDB" id="A0AAU9UU71"/>
<keyword evidence="4 5" id="KW-0732">Signal</keyword>
<dbReference type="GO" id="GO:0005549">
    <property type="term" value="F:odorant binding"/>
    <property type="evidence" value="ECO:0007669"/>
    <property type="project" value="InterPro"/>
</dbReference>